<accession>A0A0D1L2R0</accession>
<reference evidence="1 2" key="1">
    <citation type="submission" date="2014-12" db="EMBL/GenBank/DDBJ databases">
        <title>Comparative genome analysis of Bacillus coagulans HM-08, Clostridium butyricum HM-68, Bacillus subtilis HM-66 and Bacillus licheniformis BL-09.</title>
        <authorList>
            <person name="Zhang H."/>
        </authorList>
    </citation>
    <scope>NUCLEOTIDE SEQUENCE [LARGE SCALE GENOMIC DNA]</scope>
    <source>
        <strain evidence="1 2">HM-66</strain>
    </source>
</reference>
<gene>
    <name evidence="1" type="ORF">SC09_contig10orf00018</name>
</gene>
<organism evidence="1 2">
    <name type="scientific">Bacillus subtilis</name>
    <dbReference type="NCBI Taxonomy" id="1423"/>
    <lineage>
        <taxon>Bacteria</taxon>
        <taxon>Bacillati</taxon>
        <taxon>Bacillota</taxon>
        <taxon>Bacilli</taxon>
        <taxon>Bacillales</taxon>
        <taxon>Bacillaceae</taxon>
        <taxon>Bacillus</taxon>
    </lineage>
</organism>
<evidence type="ECO:0000313" key="1">
    <source>
        <dbReference type="EMBL" id="KIU09846.1"/>
    </source>
</evidence>
<protein>
    <submittedName>
        <fullName evidence="1">Uncharacterized protein</fullName>
    </submittedName>
</protein>
<sequence>MKDGFHVALWETVATLDAYQSMVDLMKRNGIDVRINKEFSLDS</sequence>
<dbReference type="AlphaFoldDB" id="A0A0D1L2R0"/>
<name>A0A0D1L2R0_BACIU</name>
<dbReference type="PATRIC" id="fig|1423.173.peg.3696"/>
<evidence type="ECO:0000313" key="2">
    <source>
        <dbReference type="Proteomes" id="UP000032247"/>
    </source>
</evidence>
<dbReference type="Proteomes" id="UP000032247">
    <property type="component" value="Unassembled WGS sequence"/>
</dbReference>
<proteinExistence type="predicted"/>
<comment type="caution">
    <text evidence="1">The sequence shown here is derived from an EMBL/GenBank/DDBJ whole genome shotgun (WGS) entry which is preliminary data.</text>
</comment>
<dbReference type="EMBL" id="JXBC01000007">
    <property type="protein sequence ID" value="KIU09846.1"/>
    <property type="molecule type" value="Genomic_DNA"/>
</dbReference>